<evidence type="ECO:0000256" key="3">
    <source>
        <dbReference type="ARBA" id="ARBA00011245"/>
    </source>
</evidence>
<dbReference type="InterPro" id="IPR029046">
    <property type="entry name" value="LolA/LolB/LppX"/>
</dbReference>
<evidence type="ECO:0000256" key="2">
    <source>
        <dbReference type="ARBA" id="ARBA00009696"/>
    </source>
</evidence>
<evidence type="ECO:0000313" key="15">
    <source>
        <dbReference type="Proteomes" id="UP000199391"/>
    </source>
</evidence>
<reference evidence="15" key="1">
    <citation type="submission" date="2016-10" db="EMBL/GenBank/DDBJ databases">
        <authorList>
            <person name="Varghese N."/>
            <person name="Submissions S."/>
        </authorList>
    </citation>
    <scope>NUCLEOTIDE SEQUENCE [LARGE SCALE GENOMIC DNA]</scope>
    <source>
        <strain evidence="15">CGMCC 1.11014</strain>
    </source>
</reference>
<evidence type="ECO:0000256" key="8">
    <source>
        <dbReference type="ARBA" id="ARBA00023136"/>
    </source>
</evidence>
<keyword evidence="15" id="KW-1185">Reference proteome</keyword>
<sequence length="204" mass="21265">MTRKLPGAPALLAVLLAALISGCATTPAIPPSAAPVAPYSDTLDLAGKLAVTYSKDGKSESMYGRFAWQQSAARTDVTITAPPLNQTVATISVAPGRATLTESGKPPRTAADIDTLSAQALGWTLPVSGLREWLQGYATAAGGKRYTASPAANTVTTADGWRLTYVSWQDSPGAPRPKRIDVERGATGQLDEMTIRIVIDSPAT</sequence>
<proteinExistence type="inferred from homology"/>
<evidence type="ECO:0000256" key="11">
    <source>
        <dbReference type="ARBA" id="ARBA00023237"/>
    </source>
</evidence>
<dbReference type="RefSeq" id="WP_093556870.1">
    <property type="nucleotide sequence ID" value="NZ_FPBO01000016.1"/>
</dbReference>
<keyword evidence="6 13" id="KW-0732">Signal</keyword>
<keyword evidence="12 14" id="KW-0449">Lipoprotein</keyword>
<dbReference type="PROSITE" id="PS51257">
    <property type="entry name" value="PROKAR_LIPOPROTEIN"/>
    <property type="match status" value="1"/>
</dbReference>
<keyword evidence="10" id="KW-0143">Chaperone</keyword>
<dbReference type="SUPFAM" id="SSF89392">
    <property type="entry name" value="Prokaryotic lipoproteins and lipoprotein localization factors"/>
    <property type="match status" value="1"/>
</dbReference>
<evidence type="ECO:0000256" key="10">
    <source>
        <dbReference type="ARBA" id="ARBA00023186"/>
    </source>
</evidence>
<keyword evidence="11" id="KW-0998">Cell outer membrane</keyword>
<dbReference type="AlphaFoldDB" id="A0A1I7KE33"/>
<dbReference type="CDD" id="cd16326">
    <property type="entry name" value="LolB"/>
    <property type="match status" value="1"/>
</dbReference>
<dbReference type="Proteomes" id="UP000199391">
    <property type="component" value="Unassembled WGS sequence"/>
</dbReference>
<gene>
    <name evidence="14" type="ORF">SAMN05216552_101697</name>
</gene>
<protein>
    <recommendedName>
        <fullName evidence="4">Outer-membrane lipoprotein LolB</fullName>
    </recommendedName>
</protein>
<dbReference type="EMBL" id="FPBO01000016">
    <property type="protein sequence ID" value="SFU95655.1"/>
    <property type="molecule type" value="Genomic_DNA"/>
</dbReference>
<evidence type="ECO:0000256" key="13">
    <source>
        <dbReference type="SAM" id="SignalP"/>
    </source>
</evidence>
<evidence type="ECO:0000256" key="1">
    <source>
        <dbReference type="ARBA" id="ARBA00004459"/>
    </source>
</evidence>
<dbReference type="Pfam" id="PF03550">
    <property type="entry name" value="LolB"/>
    <property type="match status" value="1"/>
</dbReference>
<keyword evidence="9" id="KW-0564">Palmitate</keyword>
<dbReference type="OrthoDB" id="9797618at2"/>
<accession>A0A1I7KE33</accession>
<feature type="signal peptide" evidence="13">
    <location>
        <begin position="1"/>
        <end position="23"/>
    </location>
</feature>
<organism evidence="14 15">
    <name type="scientific">Pseudoduganella namucuonensis</name>
    <dbReference type="NCBI Taxonomy" id="1035707"/>
    <lineage>
        <taxon>Bacteria</taxon>
        <taxon>Pseudomonadati</taxon>
        <taxon>Pseudomonadota</taxon>
        <taxon>Betaproteobacteria</taxon>
        <taxon>Burkholderiales</taxon>
        <taxon>Oxalobacteraceae</taxon>
        <taxon>Telluria group</taxon>
        <taxon>Pseudoduganella</taxon>
    </lineage>
</organism>
<comment type="subcellular location">
    <subcellularLocation>
        <location evidence="1">Cell outer membrane</location>
        <topology evidence="1">Lipid-anchor</topology>
    </subcellularLocation>
</comment>
<evidence type="ECO:0000313" key="14">
    <source>
        <dbReference type="EMBL" id="SFU95655.1"/>
    </source>
</evidence>
<keyword evidence="7" id="KW-0653">Protein transport</keyword>
<evidence type="ECO:0000256" key="12">
    <source>
        <dbReference type="ARBA" id="ARBA00023288"/>
    </source>
</evidence>
<dbReference type="STRING" id="1035707.SAMN05216552_101697"/>
<comment type="subunit">
    <text evidence="3">Monomer.</text>
</comment>
<keyword evidence="8" id="KW-0472">Membrane</keyword>
<keyword evidence="5" id="KW-0813">Transport</keyword>
<dbReference type="GO" id="GO:0009279">
    <property type="term" value="C:cell outer membrane"/>
    <property type="evidence" value="ECO:0007669"/>
    <property type="project" value="UniProtKB-SubCell"/>
</dbReference>
<evidence type="ECO:0000256" key="4">
    <source>
        <dbReference type="ARBA" id="ARBA00016202"/>
    </source>
</evidence>
<feature type="chain" id="PRO_5011527901" description="Outer-membrane lipoprotein LolB" evidence="13">
    <location>
        <begin position="24"/>
        <end position="204"/>
    </location>
</feature>
<comment type="similarity">
    <text evidence="2">Belongs to the LolB family.</text>
</comment>
<evidence type="ECO:0000256" key="6">
    <source>
        <dbReference type="ARBA" id="ARBA00022729"/>
    </source>
</evidence>
<dbReference type="Gene3D" id="2.50.20.10">
    <property type="entry name" value="Lipoprotein localisation LolA/LolB/LppX"/>
    <property type="match status" value="1"/>
</dbReference>
<dbReference type="InterPro" id="IPR004565">
    <property type="entry name" value="OM_lipoprot_LolB"/>
</dbReference>
<dbReference type="GO" id="GO:0015031">
    <property type="term" value="P:protein transport"/>
    <property type="evidence" value="ECO:0007669"/>
    <property type="project" value="UniProtKB-KW"/>
</dbReference>
<evidence type="ECO:0000256" key="7">
    <source>
        <dbReference type="ARBA" id="ARBA00022927"/>
    </source>
</evidence>
<evidence type="ECO:0000256" key="5">
    <source>
        <dbReference type="ARBA" id="ARBA00022448"/>
    </source>
</evidence>
<name>A0A1I7KE33_9BURK</name>
<evidence type="ECO:0000256" key="9">
    <source>
        <dbReference type="ARBA" id="ARBA00023139"/>
    </source>
</evidence>